<dbReference type="InterPro" id="IPR029000">
    <property type="entry name" value="Cyclophilin-like_dom_sf"/>
</dbReference>
<keyword evidence="6" id="KW-1185">Reference proteome</keyword>
<evidence type="ECO:0000256" key="3">
    <source>
        <dbReference type="ARBA" id="ARBA00022840"/>
    </source>
</evidence>
<organism evidence="5 6">
    <name type="scientific">Undibacterium arcticum</name>
    <dbReference type="NCBI Taxonomy" id="1762892"/>
    <lineage>
        <taxon>Bacteria</taxon>
        <taxon>Pseudomonadati</taxon>
        <taxon>Pseudomonadota</taxon>
        <taxon>Betaproteobacteria</taxon>
        <taxon>Burkholderiales</taxon>
        <taxon>Oxalobacteraceae</taxon>
        <taxon>Undibacterium</taxon>
    </lineage>
</organism>
<dbReference type="Proteomes" id="UP001595530">
    <property type="component" value="Unassembled WGS sequence"/>
</dbReference>
<keyword evidence="3" id="KW-0067">ATP-binding</keyword>
<evidence type="ECO:0000256" key="2">
    <source>
        <dbReference type="ARBA" id="ARBA00022801"/>
    </source>
</evidence>
<dbReference type="NCBIfam" id="TIGR00370">
    <property type="entry name" value="5-oxoprolinase subunit PxpB"/>
    <property type="match status" value="1"/>
</dbReference>
<reference evidence="6" key="1">
    <citation type="journal article" date="2019" name="Int. J. Syst. Evol. Microbiol.">
        <title>The Global Catalogue of Microorganisms (GCM) 10K type strain sequencing project: providing services to taxonomists for standard genome sequencing and annotation.</title>
        <authorList>
            <consortium name="The Broad Institute Genomics Platform"/>
            <consortium name="The Broad Institute Genome Sequencing Center for Infectious Disease"/>
            <person name="Wu L."/>
            <person name="Ma J."/>
        </authorList>
    </citation>
    <scope>NUCLEOTIDE SEQUENCE [LARGE SCALE GENOMIC DNA]</scope>
    <source>
        <strain evidence="6">KCTC 42986</strain>
    </source>
</reference>
<keyword evidence="1" id="KW-0547">Nucleotide-binding</keyword>
<dbReference type="Gene3D" id="2.40.100.10">
    <property type="entry name" value="Cyclophilin-like"/>
    <property type="match status" value="1"/>
</dbReference>
<dbReference type="Gene3D" id="3.30.1360.40">
    <property type="match status" value="1"/>
</dbReference>
<gene>
    <name evidence="5" type="primary">pxpB</name>
    <name evidence="5" type="ORF">ACFOFO_00285</name>
</gene>
<dbReference type="InterPro" id="IPR010016">
    <property type="entry name" value="PxpB"/>
</dbReference>
<dbReference type="PANTHER" id="PTHR34698">
    <property type="entry name" value="5-OXOPROLINASE SUBUNIT B"/>
    <property type="match status" value="1"/>
</dbReference>
<comment type="caution">
    <text evidence="5">The sequence shown here is derived from an EMBL/GenBank/DDBJ whole genome shotgun (WGS) entry which is preliminary data.</text>
</comment>
<evidence type="ECO:0000256" key="1">
    <source>
        <dbReference type="ARBA" id="ARBA00022741"/>
    </source>
</evidence>
<dbReference type="SMART" id="SM00796">
    <property type="entry name" value="AHS1"/>
    <property type="match status" value="1"/>
</dbReference>
<dbReference type="PANTHER" id="PTHR34698:SF2">
    <property type="entry name" value="5-OXOPROLINASE SUBUNIT B"/>
    <property type="match status" value="1"/>
</dbReference>
<name>A0ABV7EUN0_9BURK</name>
<dbReference type="RefSeq" id="WP_390324949.1">
    <property type="nucleotide sequence ID" value="NZ_JBHRTP010000002.1"/>
</dbReference>
<sequence>MDVRFLSAGDTALAVEFGDVIDRALSDRVLRLAAKVRAAQLPGVFEAVPTYRSLMVHYDPLATDSVGLIQRLKQLIDDASVGTRPAKLWRIPACYEASHAPDLAEVGERTGLGSDEVIRLHSGTRFHVYMIGFVPGYPYMGDLPEALVLPRRPDPRTRVPAGSIAIASAMTAIYPLESPGGWHLIGTTPIRLFNKHWPRPVLLSPGDAVCFEPITTAEFAAIRSASDADAYQVPYETIEI</sequence>
<proteinExistence type="predicted"/>
<dbReference type="Pfam" id="PF02682">
    <property type="entry name" value="CT_C_D"/>
    <property type="match status" value="1"/>
</dbReference>
<dbReference type="SUPFAM" id="SSF50891">
    <property type="entry name" value="Cyclophilin-like"/>
    <property type="match status" value="1"/>
</dbReference>
<protein>
    <submittedName>
        <fullName evidence="5">5-oxoprolinase subunit PxpB</fullName>
        <ecNumber evidence="5">3.5.2.9</ecNumber>
    </submittedName>
</protein>
<keyword evidence="2 5" id="KW-0378">Hydrolase</keyword>
<evidence type="ECO:0000313" key="5">
    <source>
        <dbReference type="EMBL" id="MFC3106414.1"/>
    </source>
</evidence>
<evidence type="ECO:0000313" key="6">
    <source>
        <dbReference type="Proteomes" id="UP001595530"/>
    </source>
</evidence>
<dbReference type="GO" id="GO:0017168">
    <property type="term" value="F:5-oxoprolinase (ATP-hydrolyzing) activity"/>
    <property type="evidence" value="ECO:0007669"/>
    <property type="project" value="UniProtKB-EC"/>
</dbReference>
<dbReference type="EMBL" id="JBHRTP010000002">
    <property type="protein sequence ID" value="MFC3106414.1"/>
    <property type="molecule type" value="Genomic_DNA"/>
</dbReference>
<dbReference type="EC" id="3.5.2.9" evidence="5"/>
<dbReference type="SUPFAM" id="SSF160467">
    <property type="entry name" value="PH0987 N-terminal domain-like"/>
    <property type="match status" value="1"/>
</dbReference>
<feature type="domain" description="Carboxyltransferase" evidence="4">
    <location>
        <begin position="3"/>
        <end position="203"/>
    </location>
</feature>
<evidence type="ECO:0000259" key="4">
    <source>
        <dbReference type="SMART" id="SM00796"/>
    </source>
</evidence>
<dbReference type="InterPro" id="IPR003833">
    <property type="entry name" value="CT_C_D"/>
</dbReference>
<accession>A0ABV7EUN0</accession>